<evidence type="ECO:0000256" key="1">
    <source>
        <dbReference type="SAM" id="MobiDB-lite"/>
    </source>
</evidence>
<dbReference type="RefSeq" id="WP_184593097.1">
    <property type="nucleotide sequence ID" value="NZ_BMUP01000005.1"/>
</dbReference>
<reference evidence="2 3" key="1">
    <citation type="submission" date="2020-08" db="EMBL/GenBank/DDBJ databases">
        <title>Genomic Encyclopedia of Type Strains, Phase III (KMG-III): the genomes of soil and plant-associated and newly described type strains.</title>
        <authorList>
            <person name="Whitman W."/>
        </authorList>
    </citation>
    <scope>NUCLEOTIDE SEQUENCE [LARGE SCALE GENOMIC DNA]</scope>
    <source>
        <strain evidence="2 3">CECT 3237</strain>
    </source>
</reference>
<dbReference type="Proteomes" id="UP000572907">
    <property type="component" value="Unassembled WGS sequence"/>
</dbReference>
<name>A0A7W4ZRI9_9ACTN</name>
<protein>
    <submittedName>
        <fullName evidence="2">Uncharacterized protein</fullName>
    </submittedName>
</protein>
<organism evidence="2 3">
    <name type="scientific">Streptomyces violarus</name>
    <dbReference type="NCBI Taxonomy" id="67380"/>
    <lineage>
        <taxon>Bacteria</taxon>
        <taxon>Bacillati</taxon>
        <taxon>Actinomycetota</taxon>
        <taxon>Actinomycetes</taxon>
        <taxon>Kitasatosporales</taxon>
        <taxon>Streptomycetaceae</taxon>
        <taxon>Streptomyces</taxon>
    </lineage>
</organism>
<gene>
    <name evidence="2" type="ORF">FHS41_003867</name>
</gene>
<proteinExistence type="predicted"/>
<evidence type="ECO:0000313" key="2">
    <source>
        <dbReference type="EMBL" id="MBB3077379.1"/>
    </source>
</evidence>
<feature type="region of interest" description="Disordered" evidence="1">
    <location>
        <begin position="35"/>
        <end position="54"/>
    </location>
</feature>
<sequence length="54" mass="5997">MRTTAALPAHRWACRRCSLADVRTVLDYHLTRIFPTEAAPPGSGQRPSAAEPRH</sequence>
<accession>A0A7W4ZRI9</accession>
<dbReference type="AlphaFoldDB" id="A0A7W4ZRI9"/>
<keyword evidence="3" id="KW-1185">Reference proteome</keyword>
<evidence type="ECO:0000313" key="3">
    <source>
        <dbReference type="Proteomes" id="UP000572907"/>
    </source>
</evidence>
<comment type="caution">
    <text evidence="2">The sequence shown here is derived from an EMBL/GenBank/DDBJ whole genome shotgun (WGS) entry which is preliminary data.</text>
</comment>
<dbReference type="EMBL" id="JACHXE010000003">
    <property type="protein sequence ID" value="MBB3077379.1"/>
    <property type="molecule type" value="Genomic_DNA"/>
</dbReference>